<name>A0A6C0E154_9ZZZZ</name>
<organism evidence="1">
    <name type="scientific">viral metagenome</name>
    <dbReference type="NCBI Taxonomy" id="1070528"/>
    <lineage>
        <taxon>unclassified sequences</taxon>
        <taxon>metagenomes</taxon>
        <taxon>organismal metagenomes</taxon>
    </lineage>
</organism>
<proteinExistence type="predicted"/>
<accession>A0A6C0E154</accession>
<protein>
    <submittedName>
        <fullName evidence="1">Uncharacterized protein</fullName>
    </submittedName>
</protein>
<dbReference type="EMBL" id="MN739709">
    <property type="protein sequence ID" value="QHT22341.1"/>
    <property type="molecule type" value="Genomic_DNA"/>
</dbReference>
<dbReference type="AlphaFoldDB" id="A0A6C0E154"/>
<evidence type="ECO:0000313" key="1">
    <source>
        <dbReference type="EMBL" id="QHT22341.1"/>
    </source>
</evidence>
<sequence length="32" mass="3820">MELEFIFLNEYKFITEKTILSNVPSKLIDQSE</sequence>
<reference evidence="1" key="1">
    <citation type="journal article" date="2020" name="Nature">
        <title>Giant virus diversity and host interactions through global metagenomics.</title>
        <authorList>
            <person name="Schulz F."/>
            <person name="Roux S."/>
            <person name="Paez-Espino D."/>
            <person name="Jungbluth S."/>
            <person name="Walsh D.A."/>
            <person name="Denef V.J."/>
            <person name="McMahon K.D."/>
            <person name="Konstantinidis K.T."/>
            <person name="Eloe-Fadrosh E.A."/>
            <person name="Kyrpides N.C."/>
            <person name="Woyke T."/>
        </authorList>
    </citation>
    <scope>NUCLEOTIDE SEQUENCE</scope>
    <source>
        <strain evidence="1">GVMAG-M-3300023179-111</strain>
    </source>
</reference>